<proteinExistence type="predicted"/>
<sequence>MSTEEAFAGTSVTAVSVSGEAEEADEGVRESHSALSVGPTCRICFRGCLEEALRQPCNCRGSIGLVHASCLEKWVIAAEEPTMRHLRLRLRGGRTLEVKATFGATSGLAPLLMSQSYVEMLWDREARGRPLGYLLRAVGLVLCVLFLLPLSCAFVAGLHYSLVSVSLYVFSVGHSMFWFRRPVLYFIEFLKTSVEWKRRSSYLKLVLPAPCVPSAPEAAPPHAPRRLLVYGAVFSLNVALTLPLAWLGAMELRKAVPTVLTFYASVFLILLSIAWISMPIACFV</sequence>
<dbReference type="EMBL" id="CM023472">
    <property type="protein sequence ID" value="KAH7959778.1"/>
    <property type="molecule type" value="Genomic_DNA"/>
</dbReference>
<organism evidence="1 2">
    <name type="scientific">Dermacentor silvarum</name>
    <name type="common">Tick</name>
    <dbReference type="NCBI Taxonomy" id="543639"/>
    <lineage>
        <taxon>Eukaryota</taxon>
        <taxon>Metazoa</taxon>
        <taxon>Ecdysozoa</taxon>
        <taxon>Arthropoda</taxon>
        <taxon>Chelicerata</taxon>
        <taxon>Arachnida</taxon>
        <taxon>Acari</taxon>
        <taxon>Parasitiformes</taxon>
        <taxon>Ixodida</taxon>
        <taxon>Ixodoidea</taxon>
        <taxon>Ixodidae</taxon>
        <taxon>Rhipicephalinae</taxon>
        <taxon>Dermacentor</taxon>
    </lineage>
</organism>
<keyword evidence="2" id="KW-1185">Reference proteome</keyword>
<name>A0ACB8D5W6_DERSI</name>
<evidence type="ECO:0000313" key="1">
    <source>
        <dbReference type="EMBL" id="KAH7959778.1"/>
    </source>
</evidence>
<accession>A0ACB8D5W6</accession>
<evidence type="ECO:0000313" key="2">
    <source>
        <dbReference type="Proteomes" id="UP000821865"/>
    </source>
</evidence>
<reference evidence="1" key="1">
    <citation type="submission" date="2020-05" db="EMBL/GenBank/DDBJ databases">
        <title>Large-scale comparative analyses of tick genomes elucidate their genetic diversity and vector capacities.</title>
        <authorList>
            <person name="Jia N."/>
            <person name="Wang J."/>
            <person name="Shi W."/>
            <person name="Du L."/>
            <person name="Sun Y."/>
            <person name="Zhan W."/>
            <person name="Jiang J."/>
            <person name="Wang Q."/>
            <person name="Zhang B."/>
            <person name="Ji P."/>
            <person name="Sakyi L.B."/>
            <person name="Cui X."/>
            <person name="Yuan T."/>
            <person name="Jiang B."/>
            <person name="Yang W."/>
            <person name="Lam T.T.-Y."/>
            <person name="Chang Q."/>
            <person name="Ding S."/>
            <person name="Wang X."/>
            <person name="Zhu J."/>
            <person name="Ruan X."/>
            <person name="Zhao L."/>
            <person name="Wei J."/>
            <person name="Que T."/>
            <person name="Du C."/>
            <person name="Cheng J."/>
            <person name="Dai P."/>
            <person name="Han X."/>
            <person name="Huang E."/>
            <person name="Gao Y."/>
            <person name="Liu J."/>
            <person name="Shao H."/>
            <person name="Ye R."/>
            <person name="Li L."/>
            <person name="Wei W."/>
            <person name="Wang X."/>
            <person name="Wang C."/>
            <person name="Yang T."/>
            <person name="Huo Q."/>
            <person name="Li W."/>
            <person name="Guo W."/>
            <person name="Chen H."/>
            <person name="Zhou L."/>
            <person name="Ni X."/>
            <person name="Tian J."/>
            <person name="Zhou Y."/>
            <person name="Sheng Y."/>
            <person name="Liu T."/>
            <person name="Pan Y."/>
            <person name="Xia L."/>
            <person name="Li J."/>
            <person name="Zhao F."/>
            <person name="Cao W."/>
        </authorList>
    </citation>
    <scope>NUCLEOTIDE SEQUENCE</scope>
    <source>
        <strain evidence="1">Dsil-2018</strain>
    </source>
</reference>
<protein>
    <submittedName>
        <fullName evidence="1">Uncharacterized protein</fullName>
    </submittedName>
</protein>
<comment type="caution">
    <text evidence="1">The sequence shown here is derived from an EMBL/GenBank/DDBJ whole genome shotgun (WGS) entry which is preliminary data.</text>
</comment>
<dbReference type="Proteomes" id="UP000821865">
    <property type="component" value="Chromosome 3"/>
</dbReference>
<gene>
    <name evidence="1" type="ORF">HPB49_013766</name>
</gene>